<evidence type="ECO:0000256" key="2">
    <source>
        <dbReference type="ARBA" id="ARBA00022598"/>
    </source>
</evidence>
<dbReference type="STRING" id="130081.M2X422"/>
<dbReference type="EC" id="6.2.1.3" evidence="4"/>
<dbReference type="PANTHER" id="PTHR43201">
    <property type="entry name" value="ACYL-COA SYNTHETASE"/>
    <property type="match status" value="1"/>
</dbReference>
<dbReference type="Proteomes" id="UP000030680">
    <property type="component" value="Unassembled WGS sequence"/>
</dbReference>
<dbReference type="InterPro" id="IPR025110">
    <property type="entry name" value="AMP-bd_C"/>
</dbReference>
<dbReference type="SUPFAM" id="SSF56801">
    <property type="entry name" value="Acetyl-CoA synthetase-like"/>
    <property type="match status" value="1"/>
</dbReference>
<evidence type="ECO:0000256" key="1">
    <source>
        <dbReference type="ARBA" id="ARBA00006432"/>
    </source>
</evidence>
<dbReference type="AlphaFoldDB" id="M2X422"/>
<accession>M2X422</accession>
<dbReference type="RefSeq" id="XP_005707700.1">
    <property type="nucleotide sequence ID" value="XM_005707643.1"/>
</dbReference>
<sequence length="131" mass="15060">MVSYPRHCSNGLRYAVASGYKIYPLEVEDVLQNYVLFVWLQCVGIPDKYRVEALNAYVALKHGLELTSTQLIGFCKKRLAAFKFRRQMAIIDEVPKNASGKSFRREPCTVEQKKHVNRNGRLLRASIPNRT</sequence>
<name>M2X422_GALSU</name>
<keyword evidence="5" id="KW-1185">Reference proteome</keyword>
<dbReference type="Pfam" id="PF13193">
    <property type="entry name" value="AMP-binding_C"/>
    <property type="match status" value="1"/>
</dbReference>
<comment type="similarity">
    <text evidence="1">Belongs to the ATP-dependent AMP-binding enzyme family.</text>
</comment>
<dbReference type="PANTHER" id="PTHR43201:SF5">
    <property type="entry name" value="MEDIUM-CHAIN ACYL-COA LIGASE ACSF2, MITOCHONDRIAL"/>
    <property type="match status" value="1"/>
</dbReference>
<dbReference type="OrthoDB" id="10253869at2759"/>
<keyword evidence="2 4" id="KW-0436">Ligase</keyword>
<evidence type="ECO:0000313" key="5">
    <source>
        <dbReference type="Proteomes" id="UP000030680"/>
    </source>
</evidence>
<dbReference type="GO" id="GO:0004467">
    <property type="term" value="F:long-chain fatty acid-CoA ligase activity"/>
    <property type="evidence" value="ECO:0007669"/>
    <property type="project" value="UniProtKB-EC"/>
</dbReference>
<gene>
    <name evidence="4" type="ORF">Gasu_16730</name>
</gene>
<dbReference type="InterPro" id="IPR045851">
    <property type="entry name" value="AMP-bd_C_sf"/>
</dbReference>
<feature type="domain" description="AMP-binding enzyme C-terminal" evidence="3">
    <location>
        <begin position="27"/>
        <end position="101"/>
    </location>
</feature>
<evidence type="ECO:0000313" key="4">
    <source>
        <dbReference type="EMBL" id="EME31180.1"/>
    </source>
</evidence>
<dbReference type="Gramene" id="EME31180">
    <property type="protein sequence ID" value="EME31180"/>
    <property type="gene ID" value="Gasu_16730"/>
</dbReference>
<protein>
    <submittedName>
        <fullName evidence="4">Long-chain acyl-CoA synthetase</fullName>
        <ecNumber evidence="4">6.2.1.3</ecNumber>
    </submittedName>
</protein>
<dbReference type="KEGG" id="gsl:Gasu_16730"/>
<dbReference type="GO" id="GO:0031956">
    <property type="term" value="F:medium-chain fatty acid-CoA ligase activity"/>
    <property type="evidence" value="ECO:0007669"/>
    <property type="project" value="TreeGrafter"/>
</dbReference>
<evidence type="ECO:0000259" key="3">
    <source>
        <dbReference type="Pfam" id="PF13193"/>
    </source>
</evidence>
<dbReference type="EMBL" id="KB454494">
    <property type="protein sequence ID" value="EME31180.1"/>
    <property type="molecule type" value="Genomic_DNA"/>
</dbReference>
<reference evidence="5" key="1">
    <citation type="journal article" date="2013" name="Science">
        <title>Gene transfer from bacteria and archaea facilitated evolution of an extremophilic eukaryote.</title>
        <authorList>
            <person name="Schonknecht G."/>
            <person name="Chen W.H."/>
            <person name="Ternes C.M."/>
            <person name="Barbier G.G."/>
            <person name="Shrestha R.P."/>
            <person name="Stanke M."/>
            <person name="Brautigam A."/>
            <person name="Baker B.J."/>
            <person name="Banfield J.F."/>
            <person name="Garavito R.M."/>
            <person name="Carr K."/>
            <person name="Wilkerson C."/>
            <person name="Rensing S.A."/>
            <person name="Gagneul D."/>
            <person name="Dickenson N.E."/>
            <person name="Oesterhelt C."/>
            <person name="Lercher M.J."/>
            <person name="Weber A.P."/>
        </authorList>
    </citation>
    <scope>NUCLEOTIDE SEQUENCE [LARGE SCALE GENOMIC DNA]</scope>
    <source>
        <strain evidence="5">074W</strain>
    </source>
</reference>
<dbReference type="Gene3D" id="3.30.300.30">
    <property type="match status" value="1"/>
</dbReference>
<dbReference type="GeneID" id="17089850"/>
<dbReference type="eggNOG" id="KOG1176">
    <property type="taxonomic scope" value="Eukaryota"/>
</dbReference>
<proteinExistence type="inferred from homology"/>
<organism evidence="4 5">
    <name type="scientific">Galdieria sulphuraria</name>
    <name type="common">Red alga</name>
    <dbReference type="NCBI Taxonomy" id="130081"/>
    <lineage>
        <taxon>Eukaryota</taxon>
        <taxon>Rhodophyta</taxon>
        <taxon>Bangiophyceae</taxon>
        <taxon>Galdieriales</taxon>
        <taxon>Galdieriaceae</taxon>
        <taxon>Galdieria</taxon>
    </lineage>
</organism>